<dbReference type="EMBL" id="SMMG02000002">
    <property type="protein sequence ID" value="KAA3485556.1"/>
    <property type="molecule type" value="Genomic_DNA"/>
</dbReference>
<sequence length="150" mass="16982">MMTLATMMAPCLPCQSLINLGNNNFRTTLTGQNEVEWLSPAIPTIIKEAKLTVEEPVLTGDIYDAKYDLGSTMKQPSLLPRIPKNPPIWTRSFHIQISRLVLRRVIFAQVAMEAKMEFNAPLISYGNIVMSCEFHSCHVGKDQRIENFSR</sequence>
<comment type="caution">
    <text evidence="1">The sequence shown here is derived from an EMBL/GenBank/DDBJ whole genome shotgun (WGS) entry which is preliminary data.</text>
</comment>
<reference evidence="2" key="1">
    <citation type="journal article" date="2019" name="Plant Biotechnol. J.">
        <title>Genome sequencing of the Australian wild diploid species Gossypium australe highlights disease resistance and delayed gland morphogenesis.</title>
        <authorList>
            <person name="Cai Y."/>
            <person name="Cai X."/>
            <person name="Wang Q."/>
            <person name="Wang P."/>
            <person name="Zhang Y."/>
            <person name="Cai C."/>
            <person name="Xu Y."/>
            <person name="Wang K."/>
            <person name="Zhou Z."/>
            <person name="Wang C."/>
            <person name="Geng S."/>
            <person name="Li B."/>
            <person name="Dong Q."/>
            <person name="Hou Y."/>
            <person name="Wang H."/>
            <person name="Ai P."/>
            <person name="Liu Z."/>
            <person name="Yi F."/>
            <person name="Sun M."/>
            <person name="An G."/>
            <person name="Cheng J."/>
            <person name="Zhang Y."/>
            <person name="Shi Q."/>
            <person name="Xie Y."/>
            <person name="Shi X."/>
            <person name="Chang Y."/>
            <person name="Huang F."/>
            <person name="Chen Y."/>
            <person name="Hong S."/>
            <person name="Mi L."/>
            <person name="Sun Q."/>
            <person name="Zhang L."/>
            <person name="Zhou B."/>
            <person name="Peng R."/>
            <person name="Zhang X."/>
            <person name="Liu F."/>
        </authorList>
    </citation>
    <scope>NUCLEOTIDE SEQUENCE [LARGE SCALE GENOMIC DNA]</scope>
    <source>
        <strain evidence="2">cv. PA1801</strain>
    </source>
</reference>
<organism evidence="1 2">
    <name type="scientific">Gossypium australe</name>
    <dbReference type="NCBI Taxonomy" id="47621"/>
    <lineage>
        <taxon>Eukaryota</taxon>
        <taxon>Viridiplantae</taxon>
        <taxon>Streptophyta</taxon>
        <taxon>Embryophyta</taxon>
        <taxon>Tracheophyta</taxon>
        <taxon>Spermatophyta</taxon>
        <taxon>Magnoliopsida</taxon>
        <taxon>eudicotyledons</taxon>
        <taxon>Gunneridae</taxon>
        <taxon>Pentapetalae</taxon>
        <taxon>rosids</taxon>
        <taxon>malvids</taxon>
        <taxon>Malvales</taxon>
        <taxon>Malvaceae</taxon>
        <taxon>Malvoideae</taxon>
        <taxon>Gossypium</taxon>
    </lineage>
</organism>
<proteinExistence type="predicted"/>
<dbReference type="Proteomes" id="UP000325315">
    <property type="component" value="Unassembled WGS sequence"/>
</dbReference>
<evidence type="ECO:0000313" key="2">
    <source>
        <dbReference type="Proteomes" id="UP000325315"/>
    </source>
</evidence>
<keyword evidence="2" id="KW-1185">Reference proteome</keyword>
<gene>
    <name evidence="1" type="ORF">EPI10_007520</name>
</gene>
<accession>A0A5B6WW26</accession>
<protein>
    <submittedName>
        <fullName evidence="1">Flavin-dependent oxidoreductase FOX5-like</fullName>
    </submittedName>
</protein>
<evidence type="ECO:0000313" key="1">
    <source>
        <dbReference type="EMBL" id="KAA3485556.1"/>
    </source>
</evidence>
<name>A0A5B6WW26_9ROSI</name>
<dbReference type="AlphaFoldDB" id="A0A5B6WW26"/>